<keyword evidence="10" id="KW-1185">Reference proteome</keyword>
<evidence type="ECO:0000259" key="8">
    <source>
        <dbReference type="PROSITE" id="PS50048"/>
    </source>
</evidence>
<dbReference type="Proteomes" id="UP000016922">
    <property type="component" value="Unassembled WGS sequence"/>
</dbReference>
<evidence type="ECO:0000256" key="7">
    <source>
        <dbReference type="SAM" id="MobiDB-lite"/>
    </source>
</evidence>
<dbReference type="KEGG" id="glz:GLAREA_06584"/>
<feature type="domain" description="Zn(2)-C6 fungal-type" evidence="8">
    <location>
        <begin position="14"/>
        <end position="47"/>
    </location>
</feature>
<dbReference type="Pfam" id="PF00172">
    <property type="entry name" value="Zn_clus"/>
    <property type="match status" value="1"/>
</dbReference>
<dbReference type="InterPro" id="IPR036864">
    <property type="entry name" value="Zn2-C6_fun-type_DNA-bd_sf"/>
</dbReference>
<dbReference type="eggNOG" id="ENOG502T1W7">
    <property type="taxonomic scope" value="Eukaryota"/>
</dbReference>
<dbReference type="HOGENOM" id="CLU_011455_3_1_1"/>
<evidence type="ECO:0000256" key="5">
    <source>
        <dbReference type="ARBA" id="ARBA00023163"/>
    </source>
</evidence>
<dbReference type="GO" id="GO:0000976">
    <property type="term" value="F:transcription cis-regulatory region binding"/>
    <property type="evidence" value="ECO:0007669"/>
    <property type="project" value="TreeGrafter"/>
</dbReference>
<evidence type="ECO:0000256" key="1">
    <source>
        <dbReference type="ARBA" id="ARBA00004123"/>
    </source>
</evidence>
<sequence length="647" mass="72112">MSDQRKLVTRGRKACTACRQVKLRCDSMQTFPAACSRCKQNGINCQTDPTFKRVRTRHRLEEFTSQLNAIQKTLGILPSTSSPSAGTPSNQSLSPPDETTNRPNVSFSISNDLLETVYTNPQEKLFFRCLSNIDFPPVAPVIGNVSIDNSQVKMLFKQFGEHHYRHCPVLNVELSIDELYQSSSFLFWTIVVIASQCHESHNELHTSLLRPYRQLLGEILVGPLLSIEPIQGLILLCKWPLPVAKQKEDPSWNYSGLLINAAIQLGLHKTSCGVDNPMCLVKEARRRTKTWVAILQVSSRYVWYSGHSLSPELLNGPLQTLDPPLTPSESDFLTKYKIQRQSIKSAIFMCNLKEAPESFPVAQILLEDLEDIKRISSVSWGPECEVIFLGAQLSIYGFHLQQFPAQSHAEFANSDIQSSRKVLIQSGFSVAVRIIHIFSEMTRPQQSPQSTLSSKDVNAEQLQKSLPKHYFITLVFAITFIFKIVASTPESSLLGNDIARNHIHLAHEILSTLSMHPMDEASRAATMIKVLSGAQGLSGLRLHEVRSGGRLRLGIMEDVISTAKVIREENSFVNPDSGSGSAAHQQISDLQIAEDHQMRFSEAAEPSEWDNLDMLLGGSNSFGWNGQWELDLLGSEPQDASPGTDSF</sequence>
<dbReference type="OMA" id="RMSANIV"/>
<evidence type="ECO:0000256" key="6">
    <source>
        <dbReference type="ARBA" id="ARBA00023242"/>
    </source>
</evidence>
<dbReference type="InterPro" id="IPR051089">
    <property type="entry name" value="prtT"/>
</dbReference>
<protein>
    <submittedName>
        <fullName evidence="9">Zn2/Cys6 DNA-binding protein</fullName>
    </submittedName>
</protein>
<dbReference type="InterPro" id="IPR007219">
    <property type="entry name" value="XnlR_reg_dom"/>
</dbReference>
<dbReference type="CDD" id="cd00067">
    <property type="entry name" value="GAL4"/>
    <property type="match status" value="1"/>
</dbReference>
<evidence type="ECO:0000256" key="2">
    <source>
        <dbReference type="ARBA" id="ARBA00022723"/>
    </source>
</evidence>
<gene>
    <name evidence="9" type="ORF">GLAREA_06584</name>
</gene>
<dbReference type="InterPro" id="IPR001138">
    <property type="entry name" value="Zn2Cys6_DnaBD"/>
</dbReference>
<name>S3DN97_GLAL2</name>
<dbReference type="SUPFAM" id="SSF57701">
    <property type="entry name" value="Zn2/Cys6 DNA-binding domain"/>
    <property type="match status" value="1"/>
</dbReference>
<comment type="subcellular location">
    <subcellularLocation>
        <location evidence="1">Nucleus</location>
    </subcellularLocation>
</comment>
<dbReference type="PROSITE" id="PS50048">
    <property type="entry name" value="ZN2_CY6_FUNGAL_2"/>
    <property type="match status" value="1"/>
</dbReference>
<organism evidence="9 10">
    <name type="scientific">Glarea lozoyensis (strain ATCC 20868 / MF5171)</name>
    <dbReference type="NCBI Taxonomy" id="1116229"/>
    <lineage>
        <taxon>Eukaryota</taxon>
        <taxon>Fungi</taxon>
        <taxon>Dikarya</taxon>
        <taxon>Ascomycota</taxon>
        <taxon>Pezizomycotina</taxon>
        <taxon>Leotiomycetes</taxon>
        <taxon>Helotiales</taxon>
        <taxon>Helotiaceae</taxon>
        <taxon>Glarea</taxon>
    </lineage>
</organism>
<keyword evidence="4 9" id="KW-0238">DNA-binding</keyword>
<evidence type="ECO:0000313" key="9">
    <source>
        <dbReference type="EMBL" id="EPE33571.1"/>
    </source>
</evidence>
<evidence type="ECO:0000256" key="4">
    <source>
        <dbReference type="ARBA" id="ARBA00023125"/>
    </source>
</evidence>
<evidence type="ECO:0000256" key="3">
    <source>
        <dbReference type="ARBA" id="ARBA00023015"/>
    </source>
</evidence>
<dbReference type="PANTHER" id="PTHR31845:SF21">
    <property type="entry name" value="REGULATORY PROTEIN LEU3"/>
    <property type="match status" value="1"/>
</dbReference>
<dbReference type="AlphaFoldDB" id="S3DN97"/>
<dbReference type="CDD" id="cd12148">
    <property type="entry name" value="fungal_TF_MHR"/>
    <property type="match status" value="1"/>
</dbReference>
<accession>S3DN97</accession>
<dbReference type="SMART" id="SM00066">
    <property type="entry name" value="GAL4"/>
    <property type="match status" value="1"/>
</dbReference>
<dbReference type="OrthoDB" id="3163292at2759"/>
<dbReference type="PROSITE" id="PS00463">
    <property type="entry name" value="ZN2_CY6_FUNGAL_1"/>
    <property type="match status" value="1"/>
</dbReference>
<dbReference type="Gene3D" id="4.10.240.10">
    <property type="entry name" value="Zn(2)-C6 fungal-type DNA-binding domain"/>
    <property type="match status" value="1"/>
</dbReference>
<dbReference type="GO" id="GO:0006351">
    <property type="term" value="P:DNA-templated transcription"/>
    <property type="evidence" value="ECO:0007669"/>
    <property type="project" value="InterPro"/>
</dbReference>
<dbReference type="GO" id="GO:0000981">
    <property type="term" value="F:DNA-binding transcription factor activity, RNA polymerase II-specific"/>
    <property type="evidence" value="ECO:0007669"/>
    <property type="project" value="InterPro"/>
</dbReference>
<feature type="compositionally biased region" description="Polar residues" evidence="7">
    <location>
        <begin position="90"/>
        <end position="104"/>
    </location>
</feature>
<dbReference type="GeneID" id="19465637"/>
<keyword evidence="3" id="KW-0805">Transcription regulation</keyword>
<dbReference type="EMBL" id="KE145357">
    <property type="protein sequence ID" value="EPE33571.1"/>
    <property type="molecule type" value="Genomic_DNA"/>
</dbReference>
<keyword evidence="5" id="KW-0804">Transcription</keyword>
<evidence type="ECO:0000313" key="10">
    <source>
        <dbReference type="Proteomes" id="UP000016922"/>
    </source>
</evidence>
<dbReference type="GO" id="GO:0005634">
    <property type="term" value="C:nucleus"/>
    <property type="evidence" value="ECO:0007669"/>
    <property type="project" value="UniProtKB-SubCell"/>
</dbReference>
<keyword evidence="6" id="KW-0539">Nucleus</keyword>
<feature type="compositionally biased region" description="Low complexity" evidence="7">
    <location>
        <begin position="78"/>
        <end position="89"/>
    </location>
</feature>
<feature type="region of interest" description="Disordered" evidence="7">
    <location>
        <begin position="77"/>
        <end position="104"/>
    </location>
</feature>
<dbReference type="Pfam" id="PF04082">
    <property type="entry name" value="Fungal_trans"/>
    <property type="match status" value="1"/>
</dbReference>
<keyword evidence="2" id="KW-0479">Metal-binding</keyword>
<dbReference type="PANTHER" id="PTHR31845">
    <property type="entry name" value="FINGER DOMAIN PROTEIN, PUTATIVE-RELATED"/>
    <property type="match status" value="1"/>
</dbReference>
<reference evidence="9 10" key="1">
    <citation type="journal article" date="2013" name="BMC Genomics">
        <title>Genomics-driven discovery of the pneumocandin biosynthetic gene cluster in the fungus Glarea lozoyensis.</title>
        <authorList>
            <person name="Chen L."/>
            <person name="Yue Q."/>
            <person name="Zhang X."/>
            <person name="Xiang M."/>
            <person name="Wang C."/>
            <person name="Li S."/>
            <person name="Che Y."/>
            <person name="Ortiz-Lopez F.J."/>
            <person name="Bills G.F."/>
            <person name="Liu X."/>
            <person name="An Z."/>
        </authorList>
    </citation>
    <scope>NUCLEOTIDE SEQUENCE [LARGE SCALE GENOMIC DNA]</scope>
    <source>
        <strain evidence="10">ATCC 20868 / MF5171</strain>
    </source>
</reference>
<dbReference type="GO" id="GO:0008270">
    <property type="term" value="F:zinc ion binding"/>
    <property type="evidence" value="ECO:0007669"/>
    <property type="project" value="InterPro"/>
</dbReference>
<dbReference type="RefSeq" id="XP_008078723.1">
    <property type="nucleotide sequence ID" value="XM_008080532.1"/>
</dbReference>
<proteinExistence type="predicted"/>